<proteinExistence type="predicted"/>
<dbReference type="EMBL" id="CP087977">
    <property type="protein sequence ID" value="UUZ44648.1"/>
    <property type="molecule type" value="Genomic_DNA"/>
</dbReference>
<reference evidence="1" key="1">
    <citation type="submission" date="2021-11" db="EMBL/GenBank/DDBJ databases">
        <title>Study of the species diversity of bacterial strains isolated from a unique natural object - Shulgan-Tash cave (Bashkiria).</title>
        <authorList>
            <person name="Sazanova A.L."/>
            <person name="Chirak E.R."/>
            <person name="Safronova V.I."/>
        </authorList>
    </citation>
    <scope>NUCLEOTIDE SEQUENCE</scope>
    <source>
        <strain evidence="1">P1</strain>
    </source>
</reference>
<evidence type="ECO:0000313" key="2">
    <source>
        <dbReference type="Proteomes" id="UP001059663"/>
    </source>
</evidence>
<evidence type="ECO:0000313" key="1">
    <source>
        <dbReference type="EMBL" id="UUZ44648.1"/>
    </source>
</evidence>
<sequence length="178" mass="19882">MKRAATVLTLAATVSLGAASVGYAGVTEEPTYQDFKSQTLQGRRPAVHRQRRHPGVRREAAARVLPGDGQPGAGQPARRQHRLRQGRRLDRDPGQEPHLLREHEVRDRSRRGGRRDGQRGSPVGGRQLRGELHPRRRPGRQVHHPQHQRPLLRRADQHDELHRAPSSPAPPSAAATSR</sequence>
<protein>
    <submittedName>
        <fullName evidence="1">Uncharacterized protein</fullName>
    </submittedName>
</protein>
<dbReference type="Proteomes" id="UP001059663">
    <property type="component" value="Chromosome"/>
</dbReference>
<gene>
    <name evidence="1" type="ORF">LP422_20295</name>
</gene>
<accession>A0AC61U3V2</accession>
<organism evidence="1 2">
    <name type="scientific">Janibacter limosus</name>
    <dbReference type="NCBI Taxonomy" id="53458"/>
    <lineage>
        <taxon>Bacteria</taxon>
        <taxon>Bacillati</taxon>
        <taxon>Actinomycetota</taxon>
        <taxon>Actinomycetes</taxon>
        <taxon>Micrococcales</taxon>
        <taxon>Intrasporangiaceae</taxon>
        <taxon>Janibacter</taxon>
    </lineage>
</organism>
<name>A0AC61U3V2_9MICO</name>